<gene>
    <name evidence="6" type="ORF">CLIB1423_12S03026</name>
</gene>
<comment type="subcellular location">
    <subcellularLocation>
        <location evidence="1">Mitochondrion inner membrane</location>
    </subcellularLocation>
</comment>
<keyword evidence="7" id="KW-1185">Reference proteome</keyword>
<dbReference type="InterPro" id="IPR039297">
    <property type="entry name" value="COX7a"/>
</dbReference>
<proteinExistence type="predicted"/>
<evidence type="ECO:0000256" key="1">
    <source>
        <dbReference type="ARBA" id="ARBA00004273"/>
    </source>
</evidence>
<keyword evidence="5" id="KW-0812">Transmembrane</keyword>
<accession>A0A9P0QRT8</accession>
<dbReference type="Pfam" id="PF02238">
    <property type="entry name" value="COX7a"/>
    <property type="match status" value="1"/>
</dbReference>
<evidence type="ECO:0000313" key="7">
    <source>
        <dbReference type="Proteomes" id="UP000837801"/>
    </source>
</evidence>
<protein>
    <submittedName>
        <fullName evidence="6">Cytochrome c oxidase subunit 7, mitochondrial</fullName>
    </submittedName>
</protein>
<keyword evidence="2" id="KW-0999">Mitochondrion inner membrane</keyword>
<keyword evidence="5" id="KW-1133">Transmembrane helix</keyword>
<name>A0A9P0QRT8_9ASCO</name>
<feature type="transmembrane region" description="Helical" evidence="5">
    <location>
        <begin position="31"/>
        <end position="50"/>
    </location>
</feature>
<dbReference type="OrthoDB" id="5511599at2759"/>
<dbReference type="EMBL" id="CAKXYY010000012">
    <property type="protein sequence ID" value="CAH2353792.1"/>
    <property type="molecule type" value="Genomic_DNA"/>
</dbReference>
<dbReference type="AlphaFoldDB" id="A0A9P0QRT8"/>
<evidence type="ECO:0000256" key="5">
    <source>
        <dbReference type="SAM" id="Phobius"/>
    </source>
</evidence>
<evidence type="ECO:0000256" key="2">
    <source>
        <dbReference type="ARBA" id="ARBA00022792"/>
    </source>
</evidence>
<keyword evidence="4 5" id="KW-0472">Membrane</keyword>
<dbReference type="Proteomes" id="UP000837801">
    <property type="component" value="Unassembled WGS sequence"/>
</dbReference>
<keyword evidence="3" id="KW-0496">Mitochondrion</keyword>
<reference evidence="6" key="1">
    <citation type="submission" date="2022-03" db="EMBL/GenBank/DDBJ databases">
        <authorList>
            <person name="Legras J.-L."/>
            <person name="Devillers H."/>
            <person name="Grondin C."/>
        </authorList>
    </citation>
    <scope>NUCLEOTIDE SEQUENCE</scope>
    <source>
        <strain evidence="6">CLIB 1423</strain>
    </source>
</reference>
<comment type="caution">
    <text evidence="6">The sequence shown here is derived from an EMBL/GenBank/DDBJ whole genome shotgun (WGS) entry which is preliminary data.</text>
</comment>
<dbReference type="GO" id="GO:0005743">
    <property type="term" value="C:mitochondrial inner membrane"/>
    <property type="evidence" value="ECO:0007669"/>
    <property type="project" value="UniProtKB-SubCell"/>
</dbReference>
<evidence type="ECO:0000313" key="6">
    <source>
        <dbReference type="EMBL" id="CAH2353792.1"/>
    </source>
</evidence>
<organism evidence="6 7">
    <name type="scientific">[Candida] railenensis</name>
    <dbReference type="NCBI Taxonomy" id="45579"/>
    <lineage>
        <taxon>Eukaryota</taxon>
        <taxon>Fungi</taxon>
        <taxon>Dikarya</taxon>
        <taxon>Ascomycota</taxon>
        <taxon>Saccharomycotina</taxon>
        <taxon>Pichiomycetes</taxon>
        <taxon>Debaryomycetaceae</taxon>
        <taxon>Kurtzmaniella</taxon>
    </lineage>
</organism>
<sequence length="61" mass="7168">MAIDPQRIIDLQREYQNSSKRLWYRGRNGKALVLPFYALFTLTTVVPLYYTGRAIFGIKDE</sequence>
<evidence type="ECO:0000256" key="3">
    <source>
        <dbReference type="ARBA" id="ARBA00023128"/>
    </source>
</evidence>
<evidence type="ECO:0000256" key="4">
    <source>
        <dbReference type="ARBA" id="ARBA00023136"/>
    </source>
</evidence>